<dbReference type="Proteomes" id="UP001172386">
    <property type="component" value="Unassembled WGS sequence"/>
</dbReference>
<organism evidence="1 2">
    <name type="scientific">Neophaeococcomyces mojaviensis</name>
    <dbReference type="NCBI Taxonomy" id="3383035"/>
    <lineage>
        <taxon>Eukaryota</taxon>
        <taxon>Fungi</taxon>
        <taxon>Dikarya</taxon>
        <taxon>Ascomycota</taxon>
        <taxon>Pezizomycotina</taxon>
        <taxon>Eurotiomycetes</taxon>
        <taxon>Chaetothyriomycetidae</taxon>
        <taxon>Chaetothyriales</taxon>
        <taxon>Chaetothyriales incertae sedis</taxon>
        <taxon>Neophaeococcomyces</taxon>
    </lineage>
</organism>
<keyword evidence="2" id="KW-1185">Reference proteome</keyword>
<evidence type="ECO:0000313" key="2">
    <source>
        <dbReference type="Proteomes" id="UP001172386"/>
    </source>
</evidence>
<dbReference type="EMBL" id="JAPDRQ010000067">
    <property type="protein sequence ID" value="KAJ9657228.1"/>
    <property type="molecule type" value="Genomic_DNA"/>
</dbReference>
<accession>A0ACC3A8T7</accession>
<protein>
    <submittedName>
        <fullName evidence="1">Uncharacterized protein</fullName>
    </submittedName>
</protein>
<proteinExistence type="predicted"/>
<sequence>MAEAVASIVGITAFSLQIGERLYKVKELYVSIKSAPDEIAALLQDCERLSKILCHNASQLAQVATLVPTSTAYNDCQESCSAALQKLDAIARELEEQIGRSRFTGSVRALLRQDVIMKQKTRFGTVRDDLILALQSLNIAISYRTLVHTLDQAALLSEVHRLLQQQHTSVAQVPTYKTTWSSTSTDVVRSDRKTSRTNQRRINDQRFSSTLDFRSRWLRKTWHFETLRSYGNWTFSLRTWNILDQNASILDIVRQDDLSEFQKRLSHGVNTIDDRDIRGKTLFRTACEHGSTDILEYLLNCDRRRNELTLNDAFITGKRQQDYKTMFETGVSCYWWASILRAHVKPDFQPAISLLLQNLESNLLISDDDVKPAEYVTWLTGRGGAFLTTWRRQFSEARIQEAVVLLRLLFVPSYRELDLYARLECALAVEYFQYIWLFWHFLDQDELDTECVEAELLQIQNRTILTFCAGLLAKHECNISSMYITEIAVVIRDTILKSS</sequence>
<comment type="caution">
    <text evidence="1">The sequence shown here is derived from an EMBL/GenBank/DDBJ whole genome shotgun (WGS) entry which is preliminary data.</text>
</comment>
<gene>
    <name evidence="1" type="ORF">H2198_004454</name>
</gene>
<name>A0ACC3A8T7_9EURO</name>
<evidence type="ECO:0000313" key="1">
    <source>
        <dbReference type="EMBL" id="KAJ9657228.1"/>
    </source>
</evidence>
<reference evidence="1" key="1">
    <citation type="submission" date="2022-10" db="EMBL/GenBank/DDBJ databases">
        <title>Culturing micro-colonial fungi from biological soil crusts in the Mojave desert and describing Neophaeococcomyces mojavensis, and introducing the new genera and species Taxawa tesnikishii.</title>
        <authorList>
            <person name="Kurbessoian T."/>
            <person name="Stajich J.E."/>
        </authorList>
    </citation>
    <scope>NUCLEOTIDE SEQUENCE</scope>
    <source>
        <strain evidence="1">JES_112</strain>
    </source>
</reference>